<sequence>MSGPRTQQELRTSTLYRNTPAADDTSHGTPVGGMAKRERCPRARERMFVSDDPLRSSDGLGMGCLFAQENMENTSLSLQGTKRR</sequence>
<keyword evidence="3" id="KW-1185">Reference proteome</keyword>
<gene>
    <name evidence="2" type="ORF">JTE90_017836</name>
</gene>
<reference evidence="2 3" key="1">
    <citation type="journal article" date="2022" name="Nat. Ecol. Evol.">
        <title>A masculinizing supergene underlies an exaggerated male reproductive morph in a spider.</title>
        <authorList>
            <person name="Hendrickx F."/>
            <person name="De Corte Z."/>
            <person name="Sonet G."/>
            <person name="Van Belleghem S.M."/>
            <person name="Kostlbacher S."/>
            <person name="Vangestel C."/>
        </authorList>
    </citation>
    <scope>NUCLEOTIDE SEQUENCE [LARGE SCALE GENOMIC DNA]</scope>
    <source>
        <strain evidence="2">W744_W776</strain>
    </source>
</reference>
<accession>A0AAV6VAW5</accession>
<protein>
    <submittedName>
        <fullName evidence="2">Uncharacterized protein</fullName>
    </submittedName>
</protein>
<proteinExistence type="predicted"/>
<evidence type="ECO:0000313" key="3">
    <source>
        <dbReference type="Proteomes" id="UP000827092"/>
    </source>
</evidence>
<evidence type="ECO:0000256" key="1">
    <source>
        <dbReference type="SAM" id="MobiDB-lite"/>
    </source>
</evidence>
<dbReference type="AlphaFoldDB" id="A0AAV6VAW5"/>
<dbReference type="Proteomes" id="UP000827092">
    <property type="component" value="Unassembled WGS sequence"/>
</dbReference>
<feature type="compositionally biased region" description="Polar residues" evidence="1">
    <location>
        <begin position="1"/>
        <end position="17"/>
    </location>
</feature>
<name>A0AAV6VAW5_9ARAC</name>
<organism evidence="2 3">
    <name type="scientific">Oedothorax gibbosus</name>
    <dbReference type="NCBI Taxonomy" id="931172"/>
    <lineage>
        <taxon>Eukaryota</taxon>
        <taxon>Metazoa</taxon>
        <taxon>Ecdysozoa</taxon>
        <taxon>Arthropoda</taxon>
        <taxon>Chelicerata</taxon>
        <taxon>Arachnida</taxon>
        <taxon>Araneae</taxon>
        <taxon>Araneomorphae</taxon>
        <taxon>Entelegynae</taxon>
        <taxon>Araneoidea</taxon>
        <taxon>Linyphiidae</taxon>
        <taxon>Erigoninae</taxon>
        <taxon>Oedothorax</taxon>
    </lineage>
</organism>
<evidence type="ECO:0000313" key="2">
    <source>
        <dbReference type="EMBL" id="KAG8193085.1"/>
    </source>
</evidence>
<dbReference type="EMBL" id="JAFNEN010000131">
    <property type="protein sequence ID" value="KAG8193085.1"/>
    <property type="molecule type" value="Genomic_DNA"/>
</dbReference>
<feature type="region of interest" description="Disordered" evidence="1">
    <location>
        <begin position="1"/>
        <end position="38"/>
    </location>
</feature>
<comment type="caution">
    <text evidence="2">The sequence shown here is derived from an EMBL/GenBank/DDBJ whole genome shotgun (WGS) entry which is preliminary data.</text>
</comment>